<dbReference type="InterPro" id="IPR036322">
    <property type="entry name" value="WD40_repeat_dom_sf"/>
</dbReference>
<dbReference type="PANTHER" id="PTHR15653">
    <property type="entry name" value="STRIATIN"/>
    <property type="match status" value="1"/>
</dbReference>
<protein>
    <submittedName>
        <fullName evidence="3">Uncharacterized protein</fullName>
    </submittedName>
</protein>
<evidence type="ECO:0000256" key="1">
    <source>
        <dbReference type="PROSITE-ProRule" id="PRU00221"/>
    </source>
</evidence>
<reference evidence="3 4" key="1">
    <citation type="submission" date="2020-04" db="EMBL/GenBank/DDBJ databases">
        <title>Perkinsus chesapeaki whole genome sequence.</title>
        <authorList>
            <person name="Bogema D.R."/>
        </authorList>
    </citation>
    <scope>NUCLEOTIDE SEQUENCE [LARGE SCALE GENOMIC DNA]</scope>
    <source>
        <strain evidence="3">ATCC PRA-425</strain>
    </source>
</reference>
<feature type="region of interest" description="Disordered" evidence="2">
    <location>
        <begin position="1"/>
        <end position="115"/>
    </location>
</feature>
<evidence type="ECO:0000256" key="2">
    <source>
        <dbReference type="SAM" id="MobiDB-lite"/>
    </source>
</evidence>
<dbReference type="InterPro" id="IPR015943">
    <property type="entry name" value="WD40/YVTN_repeat-like_dom_sf"/>
</dbReference>
<dbReference type="InterPro" id="IPR001680">
    <property type="entry name" value="WD40_rpt"/>
</dbReference>
<evidence type="ECO:0000313" key="4">
    <source>
        <dbReference type="Proteomes" id="UP000591131"/>
    </source>
</evidence>
<dbReference type="OrthoDB" id="727118at2759"/>
<proteinExistence type="predicted"/>
<comment type="caution">
    <text evidence="3">The sequence shown here is derived from an EMBL/GenBank/DDBJ whole genome shotgun (WGS) entry which is preliminary data.</text>
</comment>
<dbReference type="Gene3D" id="2.130.10.10">
    <property type="entry name" value="YVTN repeat-like/Quinoprotein amine dehydrogenase"/>
    <property type="match status" value="1"/>
</dbReference>
<accession>A0A7J6M088</accession>
<dbReference type="PROSITE" id="PS50294">
    <property type="entry name" value="WD_REPEATS_REGION"/>
    <property type="match status" value="1"/>
</dbReference>
<dbReference type="PANTHER" id="PTHR15653:SF0">
    <property type="entry name" value="CONNECTOR OF KINASE TO AP-1, ISOFORM E"/>
    <property type="match status" value="1"/>
</dbReference>
<keyword evidence="4" id="KW-1185">Reference proteome</keyword>
<feature type="compositionally biased region" description="Polar residues" evidence="2">
    <location>
        <begin position="18"/>
        <end position="29"/>
    </location>
</feature>
<dbReference type="SMART" id="SM00320">
    <property type="entry name" value="WD40"/>
    <property type="match status" value="2"/>
</dbReference>
<name>A0A7J6M088_PERCH</name>
<sequence>MASARASADEFRDYIRKSLQSSPSRTSLGGSEGRVRMGNSTRLQSGGKSPKSGNTLKSPAANAVKAPPSPTSWMQAARFPTKENLKTGSLPPPLKKASPRHGTCAGSPTEGSKEWRSTARINAHLGAVRSCMVVDDGKTLLTGSEDAIIKVWHLPTSIEPESDTTSPRGITLDDPLCLRGGASGVLSMAYREDDRTIIAGRADGVVSMYRLPPSGVEKKFADMRILFGLFDLEKLKIGNEDVAFLQLLAQRFKLVEEGKTVTPSALCW</sequence>
<dbReference type="EMBL" id="JAAPAO010000275">
    <property type="protein sequence ID" value="KAF4664947.1"/>
    <property type="molecule type" value="Genomic_DNA"/>
</dbReference>
<dbReference type="Proteomes" id="UP000591131">
    <property type="component" value="Unassembled WGS sequence"/>
</dbReference>
<dbReference type="Pfam" id="PF00400">
    <property type="entry name" value="WD40"/>
    <property type="match status" value="1"/>
</dbReference>
<dbReference type="PROSITE" id="PS50082">
    <property type="entry name" value="WD_REPEATS_2"/>
    <property type="match status" value="1"/>
</dbReference>
<feature type="repeat" description="WD" evidence="1">
    <location>
        <begin position="121"/>
        <end position="162"/>
    </location>
</feature>
<feature type="compositionally biased region" description="Polar residues" evidence="2">
    <location>
        <begin position="38"/>
        <end position="57"/>
    </location>
</feature>
<dbReference type="InterPro" id="IPR051488">
    <property type="entry name" value="WD_repeat_striatin"/>
</dbReference>
<feature type="compositionally biased region" description="Basic and acidic residues" evidence="2">
    <location>
        <begin position="7"/>
        <end position="16"/>
    </location>
</feature>
<gene>
    <name evidence="3" type="ORF">FOL47_004861</name>
</gene>
<keyword evidence="1" id="KW-0853">WD repeat</keyword>
<evidence type="ECO:0000313" key="3">
    <source>
        <dbReference type="EMBL" id="KAF4664947.1"/>
    </source>
</evidence>
<dbReference type="AlphaFoldDB" id="A0A7J6M088"/>
<organism evidence="3 4">
    <name type="scientific">Perkinsus chesapeaki</name>
    <name type="common">Clam parasite</name>
    <name type="synonym">Perkinsus andrewsi</name>
    <dbReference type="NCBI Taxonomy" id="330153"/>
    <lineage>
        <taxon>Eukaryota</taxon>
        <taxon>Sar</taxon>
        <taxon>Alveolata</taxon>
        <taxon>Perkinsozoa</taxon>
        <taxon>Perkinsea</taxon>
        <taxon>Perkinsida</taxon>
        <taxon>Perkinsidae</taxon>
        <taxon>Perkinsus</taxon>
    </lineage>
</organism>
<dbReference type="SUPFAM" id="SSF50978">
    <property type="entry name" value="WD40 repeat-like"/>
    <property type="match status" value="1"/>
</dbReference>